<dbReference type="PROSITE" id="PS00022">
    <property type="entry name" value="EGF_1"/>
    <property type="match status" value="1"/>
</dbReference>
<dbReference type="AlphaFoldDB" id="A0A8S4PHP7"/>
<keyword evidence="3" id="KW-0964">Secreted</keyword>
<organism evidence="9 10">
    <name type="scientific">Owenia fusiformis</name>
    <name type="common">Polychaete worm</name>
    <dbReference type="NCBI Taxonomy" id="6347"/>
    <lineage>
        <taxon>Eukaryota</taxon>
        <taxon>Metazoa</taxon>
        <taxon>Spiralia</taxon>
        <taxon>Lophotrochozoa</taxon>
        <taxon>Annelida</taxon>
        <taxon>Polychaeta</taxon>
        <taxon>Sedentaria</taxon>
        <taxon>Canalipalpata</taxon>
        <taxon>Sabellida</taxon>
        <taxon>Oweniida</taxon>
        <taxon>Oweniidae</taxon>
        <taxon>Owenia</taxon>
    </lineage>
</organism>
<dbReference type="InterPro" id="IPR000734">
    <property type="entry name" value="TAG_lipase"/>
</dbReference>
<dbReference type="PRINTS" id="PR00821">
    <property type="entry name" value="TAGLIPASE"/>
</dbReference>
<gene>
    <name evidence="9" type="ORF">OFUS_LOCUS18120</name>
</gene>
<evidence type="ECO:0000313" key="10">
    <source>
        <dbReference type="Proteomes" id="UP000749559"/>
    </source>
</evidence>
<dbReference type="GO" id="GO:0016042">
    <property type="term" value="P:lipid catabolic process"/>
    <property type="evidence" value="ECO:0007669"/>
    <property type="project" value="TreeGrafter"/>
</dbReference>
<evidence type="ECO:0000256" key="1">
    <source>
        <dbReference type="ARBA" id="ARBA00004613"/>
    </source>
</evidence>
<evidence type="ECO:0000256" key="7">
    <source>
        <dbReference type="SAM" id="SignalP"/>
    </source>
</evidence>
<comment type="caution">
    <text evidence="5">Lacks conserved residue(s) required for the propagation of feature annotation.</text>
</comment>
<name>A0A8S4PHP7_OWEFU</name>
<dbReference type="SUPFAM" id="SSF57196">
    <property type="entry name" value="EGF/Laminin"/>
    <property type="match status" value="1"/>
</dbReference>
<dbReference type="PANTHER" id="PTHR11610">
    <property type="entry name" value="LIPASE"/>
    <property type="match status" value="1"/>
</dbReference>
<dbReference type="InterPro" id="IPR013818">
    <property type="entry name" value="Lipase"/>
</dbReference>
<evidence type="ECO:0000256" key="5">
    <source>
        <dbReference type="PROSITE-ProRule" id="PRU00076"/>
    </source>
</evidence>
<evidence type="ECO:0000256" key="4">
    <source>
        <dbReference type="ARBA" id="ARBA00023157"/>
    </source>
</evidence>
<dbReference type="InterPro" id="IPR001881">
    <property type="entry name" value="EGF-like_Ca-bd_dom"/>
</dbReference>
<keyword evidence="5" id="KW-0245">EGF-like domain</keyword>
<dbReference type="GO" id="GO:0016298">
    <property type="term" value="F:lipase activity"/>
    <property type="evidence" value="ECO:0007669"/>
    <property type="project" value="InterPro"/>
</dbReference>
<keyword evidence="7" id="KW-0732">Signal</keyword>
<dbReference type="InterPro" id="IPR033906">
    <property type="entry name" value="Lipase_N"/>
</dbReference>
<feature type="signal peptide" evidence="7">
    <location>
        <begin position="1"/>
        <end position="24"/>
    </location>
</feature>
<dbReference type="InterPro" id="IPR000742">
    <property type="entry name" value="EGF"/>
</dbReference>
<feature type="domain" description="EGF-like" evidence="8">
    <location>
        <begin position="297"/>
        <end position="333"/>
    </location>
</feature>
<feature type="chain" id="PRO_5035765701" description="EGF-like domain-containing protein" evidence="7">
    <location>
        <begin position="25"/>
        <end position="688"/>
    </location>
</feature>
<dbReference type="GO" id="GO:0005509">
    <property type="term" value="F:calcium ion binding"/>
    <property type="evidence" value="ECO:0007669"/>
    <property type="project" value="InterPro"/>
</dbReference>
<dbReference type="SMART" id="SM00179">
    <property type="entry name" value="EGF_CA"/>
    <property type="match status" value="1"/>
</dbReference>
<dbReference type="PROSITE" id="PS50026">
    <property type="entry name" value="EGF_3"/>
    <property type="match status" value="1"/>
</dbReference>
<dbReference type="CDD" id="cd00707">
    <property type="entry name" value="Pancreat_lipase_like"/>
    <property type="match status" value="1"/>
</dbReference>
<dbReference type="SUPFAM" id="SSF53474">
    <property type="entry name" value="alpha/beta-Hydrolases"/>
    <property type="match status" value="1"/>
</dbReference>
<dbReference type="OrthoDB" id="199913at2759"/>
<accession>A0A8S4PHP7</accession>
<dbReference type="SMART" id="SM00181">
    <property type="entry name" value="EGF"/>
    <property type="match status" value="1"/>
</dbReference>
<dbReference type="Pfam" id="PF00151">
    <property type="entry name" value="Lipase"/>
    <property type="match status" value="1"/>
</dbReference>
<evidence type="ECO:0000259" key="8">
    <source>
        <dbReference type="PROSITE" id="PS50026"/>
    </source>
</evidence>
<keyword evidence="4 5" id="KW-1015">Disulfide bond</keyword>
<comment type="caution">
    <text evidence="9">The sequence shown here is derived from an EMBL/GenBank/DDBJ whole genome shotgun (WGS) entry which is preliminary data.</text>
</comment>
<proteinExistence type="inferred from homology"/>
<dbReference type="CDD" id="cd00054">
    <property type="entry name" value="EGF_CA"/>
    <property type="match status" value="1"/>
</dbReference>
<evidence type="ECO:0000256" key="2">
    <source>
        <dbReference type="ARBA" id="ARBA00010701"/>
    </source>
</evidence>
<comment type="similarity">
    <text evidence="2 6">Belongs to the AB hydrolase superfamily. Lipase family.</text>
</comment>
<protein>
    <recommendedName>
        <fullName evidence="8">EGF-like domain-containing protein</fullName>
    </recommendedName>
</protein>
<comment type="subcellular location">
    <subcellularLocation>
        <location evidence="1">Secreted</location>
    </subcellularLocation>
</comment>
<sequence>MKFPSVFKTFILFTVVLNIELARGKNHRASRASNSLSKAEKQVKNLVPSVDVFVAELKQLEGGIKQANGDKKIINKKVQAVSNLGQYLEGKASLIGEHAKNKVRSILDDLLPIVDKILDFLSKLSNSSLLEIITQILKLTSLEDELSKFLAPFKDDPIECTEGELSTGILIQSVKVLIDDLRQFSKDTRRQNSVNAREVHSHANVISVLGKFLKEKVDEQWMKEPRGTTGKRQFKRLRLITRQVINSLDQIQQNDSPDKARLISVLNSGVKRFRKWLTRTKYASKNCTKAEEPKSIKINQCSSSPCKNGGTCDGSDVGFRCSCPKSHTGQLCETEICYLYESVKENRTADKVCFEQLSCCYSKSPFNVLPDHPRDIKLKLLVKEPGSDQYRCLNEHTGHLLDPNKETKLFSHGFLSYGTVEWIRETRGVFSKEFKDDFNLVSIDWEEGAKYLLDYNRASSNGQLVGKMVSTFLMDVLKLDPKRIHCIGHSLGSHVCGFIGKENTLKRITGLDPAGPLFEFFGPDHRLDPTDADFVDAIHTDAWGSGWFNIVDYGIMRPVGHVDFYPNGGGDQPGCRRKRKKRGLSICHHARSTELFKESIDSSCEFIAQPCNLATDNVKQGGCNTIPTCENHHVMGYYADKFKDRHGKYYLVTNSGHPRCIQSHLSSCFISKTLPISIHLTSTTGFPY</sequence>
<dbReference type="Gene3D" id="2.10.25.10">
    <property type="entry name" value="Laminin"/>
    <property type="match status" value="1"/>
</dbReference>
<evidence type="ECO:0000256" key="3">
    <source>
        <dbReference type="ARBA" id="ARBA00022525"/>
    </source>
</evidence>
<keyword evidence="10" id="KW-1185">Reference proteome</keyword>
<reference evidence="9" key="1">
    <citation type="submission" date="2022-03" db="EMBL/GenBank/DDBJ databases">
        <authorList>
            <person name="Martin C."/>
        </authorList>
    </citation>
    <scope>NUCLEOTIDE SEQUENCE</scope>
</reference>
<dbReference type="InterPro" id="IPR029058">
    <property type="entry name" value="AB_hydrolase_fold"/>
</dbReference>
<evidence type="ECO:0000313" key="9">
    <source>
        <dbReference type="EMBL" id="CAH1793243.1"/>
    </source>
</evidence>
<dbReference type="GO" id="GO:0005615">
    <property type="term" value="C:extracellular space"/>
    <property type="evidence" value="ECO:0007669"/>
    <property type="project" value="TreeGrafter"/>
</dbReference>
<evidence type="ECO:0000256" key="6">
    <source>
        <dbReference type="RuleBase" id="RU004262"/>
    </source>
</evidence>
<feature type="disulfide bond" evidence="5">
    <location>
        <begin position="323"/>
        <end position="332"/>
    </location>
</feature>
<dbReference type="Proteomes" id="UP000749559">
    <property type="component" value="Unassembled WGS sequence"/>
</dbReference>
<dbReference type="Gene3D" id="3.40.50.1820">
    <property type="entry name" value="alpha/beta hydrolase"/>
    <property type="match status" value="1"/>
</dbReference>
<dbReference type="EMBL" id="CAIIXF020000008">
    <property type="protein sequence ID" value="CAH1793243.1"/>
    <property type="molecule type" value="Genomic_DNA"/>
</dbReference>